<comment type="caution">
    <text evidence="5">The sequence shown here is derived from an EMBL/GenBank/DDBJ whole genome shotgun (WGS) entry which is preliminary data.</text>
</comment>
<gene>
    <name evidence="5" type="ORF">CLIM01_01612</name>
</gene>
<dbReference type="SMART" id="SM00248">
    <property type="entry name" value="ANK"/>
    <property type="match status" value="10"/>
</dbReference>
<dbReference type="Proteomes" id="UP001169217">
    <property type="component" value="Unassembled WGS sequence"/>
</dbReference>
<evidence type="ECO:0000313" key="6">
    <source>
        <dbReference type="Proteomes" id="UP001169217"/>
    </source>
</evidence>
<keyword evidence="2 3" id="KW-0040">ANK repeat</keyword>
<evidence type="ECO:0000256" key="2">
    <source>
        <dbReference type="ARBA" id="ARBA00023043"/>
    </source>
</evidence>
<feature type="repeat" description="ANK" evidence="3">
    <location>
        <begin position="377"/>
        <end position="409"/>
    </location>
</feature>
<dbReference type="Gene3D" id="1.25.40.20">
    <property type="entry name" value="Ankyrin repeat-containing domain"/>
    <property type="match status" value="3"/>
</dbReference>
<protein>
    <recommendedName>
        <fullName evidence="7">Ankyrin repeat protein</fullName>
    </recommendedName>
</protein>
<dbReference type="InterPro" id="IPR036770">
    <property type="entry name" value="Ankyrin_rpt-contain_sf"/>
</dbReference>
<reference evidence="5" key="1">
    <citation type="submission" date="2023-04" db="EMBL/GenBank/DDBJ databases">
        <title>Colletotrichum limetticola genome sequence.</title>
        <authorList>
            <person name="Baroncelli R."/>
        </authorList>
    </citation>
    <scope>NUCLEOTIDE SEQUENCE</scope>
    <source>
        <strain evidence="5">KLA-Anderson</strain>
    </source>
</reference>
<feature type="repeat" description="ANK" evidence="3">
    <location>
        <begin position="275"/>
        <end position="307"/>
    </location>
</feature>
<evidence type="ECO:0000256" key="1">
    <source>
        <dbReference type="ARBA" id="ARBA00022737"/>
    </source>
</evidence>
<feature type="repeat" description="ANK" evidence="3">
    <location>
        <begin position="443"/>
        <end position="475"/>
    </location>
</feature>
<feature type="repeat" description="ANK" evidence="3">
    <location>
        <begin position="580"/>
        <end position="612"/>
    </location>
</feature>
<dbReference type="EMBL" id="JARUPT010000027">
    <property type="protein sequence ID" value="KAK0381036.1"/>
    <property type="molecule type" value="Genomic_DNA"/>
</dbReference>
<accession>A0ABQ9QB29</accession>
<keyword evidence="1" id="KW-0677">Repeat</keyword>
<dbReference type="InterPro" id="IPR002110">
    <property type="entry name" value="Ankyrin_rpt"/>
</dbReference>
<proteinExistence type="predicted"/>
<dbReference type="PROSITE" id="PS50088">
    <property type="entry name" value="ANK_REPEAT"/>
    <property type="match status" value="5"/>
</dbReference>
<organism evidence="5 6">
    <name type="scientific">Colletotrichum limetticola</name>
    <dbReference type="NCBI Taxonomy" id="1209924"/>
    <lineage>
        <taxon>Eukaryota</taxon>
        <taxon>Fungi</taxon>
        <taxon>Dikarya</taxon>
        <taxon>Ascomycota</taxon>
        <taxon>Pezizomycotina</taxon>
        <taxon>Sordariomycetes</taxon>
        <taxon>Hypocreomycetidae</taxon>
        <taxon>Glomerellales</taxon>
        <taxon>Glomerellaceae</taxon>
        <taxon>Colletotrichum</taxon>
        <taxon>Colletotrichum acutatum species complex</taxon>
    </lineage>
</organism>
<dbReference type="PROSITE" id="PS50297">
    <property type="entry name" value="ANK_REP_REGION"/>
    <property type="match status" value="4"/>
</dbReference>
<dbReference type="Pfam" id="PF12796">
    <property type="entry name" value="Ank_2"/>
    <property type="match status" value="3"/>
</dbReference>
<evidence type="ECO:0008006" key="7">
    <source>
        <dbReference type="Google" id="ProtNLM"/>
    </source>
</evidence>
<feature type="repeat" description="ANK" evidence="3">
    <location>
        <begin position="410"/>
        <end position="442"/>
    </location>
</feature>
<feature type="region of interest" description="Disordered" evidence="4">
    <location>
        <begin position="632"/>
        <end position="708"/>
    </location>
</feature>
<sequence length="708" mass="76008">MMAGFSSAAVTTSCDDITHRIVSTSAELDSLLKAIDPGSTAAQHLISVSAKLDQFRDTTEQLRRSLNDSSAISPGLRNALAIAIQPCADAAAVLDKQIHRLDPANVTSLNSDVILQYETYHLTNTRLFAQFVSVAHMSTVAQQDARLSSSDGHGMLESAVEASQIVLTRSDILGPSDEAGQSAIDIAAFAEEFGDVQADEPPPDYTSGKANKGKSKASGQFFSSISSSFKAMTAGLRAKPEPMVIAMCQAAKSGDVGHLKGFISEGVNVNGQNEEGYTPLICAIRANQRPAVEFLVKNGADRSTKDSCSGKKKPPLFHAAECGFVPIAEYLINHGFEMKERSWSGQPYFIEVANSDQLDIIRLFLRRGCDANTAAISGRTIFIHAILSGSLPHIKLLKEYGADVNARDISGQPALHMALGQNRMDIVTFLLEHGADPNTMDLTGSTMIISALHKKKYDLVKTLLSRGADPNATGLMGKGILWTLLQNKDMEEGIKIELIKSLLARGANPNQVDNWGESIMSMVITLGNTDLLRMFLAHGGNPNKKVKDTTFLLYAIDQNRQEDVKVLLLHGANPNEADTKGRTPLLEALQSENHAILQAVLAHGADVNKMGQIKPLALARLLQNPETIKSLTDRGAQAPERPAAARAPPTPVSPRRPVSSSTTQVRPVESETDMPPPYVETGGLEEAGASSPPSSARRLVQTGLQKST</sequence>
<keyword evidence="6" id="KW-1185">Reference proteome</keyword>
<name>A0ABQ9QB29_9PEZI</name>
<evidence type="ECO:0000313" key="5">
    <source>
        <dbReference type="EMBL" id="KAK0381036.1"/>
    </source>
</evidence>
<dbReference type="PANTHER" id="PTHR24198:SF165">
    <property type="entry name" value="ANKYRIN REPEAT-CONTAINING PROTEIN-RELATED"/>
    <property type="match status" value="1"/>
</dbReference>
<feature type="compositionally biased region" description="Low complexity" evidence="4">
    <location>
        <begin position="689"/>
        <end position="698"/>
    </location>
</feature>
<evidence type="ECO:0000256" key="4">
    <source>
        <dbReference type="SAM" id="MobiDB-lite"/>
    </source>
</evidence>
<evidence type="ECO:0000256" key="3">
    <source>
        <dbReference type="PROSITE-ProRule" id="PRU00023"/>
    </source>
</evidence>
<dbReference type="SUPFAM" id="SSF48403">
    <property type="entry name" value="Ankyrin repeat"/>
    <property type="match status" value="1"/>
</dbReference>
<dbReference type="PANTHER" id="PTHR24198">
    <property type="entry name" value="ANKYRIN REPEAT AND PROTEIN KINASE DOMAIN-CONTAINING PROTEIN"/>
    <property type="match status" value="1"/>
</dbReference>